<sequence>MTNRSILATASLAVAALSIASLMIGAGDLSPVSLATGGLTAEDLRLLFVSRFPRTFATLLAGAGLAVAGLIMQMLSSNRFVEPSTIGVSESAALGMLTVTLLAPGLPIFAKMLVAALFGLAGAALFMAIIHRLRLRSGLLVPLIGLILSGIIGAFVNFLAYRFDLMQSLGSWLTGDFSMVLAGRYELLWLALGLTALAILAADRFTLAGLGRDVAVGLGVPYGVTVAIGLVIVSLVSAVTIVSVGVIPFVGLVVPNIVSMLAGDNGRQTIPYVLLGGAALVLACDILGRVIRMPYEIPVGTTMGVLGAVVFLTLLFRRRPAHG</sequence>
<evidence type="ECO:0000256" key="3">
    <source>
        <dbReference type="ARBA" id="ARBA00022448"/>
    </source>
</evidence>
<name>A0A371XAA6_9HYPH</name>
<dbReference type="PANTHER" id="PTHR30472:SF27">
    <property type="entry name" value="PETROBACTIN IMPORT SYSTEM PERMEASE PROTEIN YCLN"/>
    <property type="match status" value="1"/>
</dbReference>
<feature type="transmembrane region" description="Helical" evidence="8">
    <location>
        <begin position="51"/>
        <end position="72"/>
    </location>
</feature>
<dbReference type="PANTHER" id="PTHR30472">
    <property type="entry name" value="FERRIC ENTEROBACTIN TRANSPORT SYSTEM PERMEASE PROTEIN"/>
    <property type="match status" value="1"/>
</dbReference>
<dbReference type="InterPro" id="IPR037294">
    <property type="entry name" value="ABC_BtuC-like"/>
</dbReference>
<accession>A0A371XAA6</accession>
<feature type="transmembrane region" description="Helical" evidence="8">
    <location>
        <begin position="297"/>
        <end position="316"/>
    </location>
</feature>
<evidence type="ECO:0000256" key="5">
    <source>
        <dbReference type="ARBA" id="ARBA00022692"/>
    </source>
</evidence>
<dbReference type="Pfam" id="PF01032">
    <property type="entry name" value="FecCD"/>
    <property type="match status" value="1"/>
</dbReference>
<evidence type="ECO:0000256" key="1">
    <source>
        <dbReference type="ARBA" id="ARBA00004651"/>
    </source>
</evidence>
<gene>
    <name evidence="9" type="ORF">DYI37_01280</name>
</gene>
<dbReference type="InterPro" id="IPR000522">
    <property type="entry name" value="ABC_transptr_permease_BtuC"/>
</dbReference>
<reference evidence="9 10" key="1">
    <citation type="submission" date="2018-08" db="EMBL/GenBank/DDBJ databases">
        <title>Fulvimarina sp. 85, whole genome shotgun sequence.</title>
        <authorList>
            <person name="Tuo L."/>
        </authorList>
    </citation>
    <scope>NUCLEOTIDE SEQUENCE [LARGE SCALE GENOMIC DNA]</scope>
    <source>
        <strain evidence="9 10">85</strain>
    </source>
</reference>
<keyword evidence="5 8" id="KW-0812">Transmembrane</keyword>
<dbReference type="SUPFAM" id="SSF81345">
    <property type="entry name" value="ABC transporter involved in vitamin B12 uptake, BtuC"/>
    <property type="match status" value="1"/>
</dbReference>
<dbReference type="Gene3D" id="1.10.3470.10">
    <property type="entry name" value="ABC transporter involved in vitamin B12 uptake, BtuC"/>
    <property type="match status" value="1"/>
</dbReference>
<feature type="transmembrane region" description="Helical" evidence="8">
    <location>
        <begin position="181"/>
        <end position="202"/>
    </location>
</feature>
<feature type="transmembrane region" description="Helical" evidence="8">
    <location>
        <begin position="214"/>
        <end position="233"/>
    </location>
</feature>
<keyword evidence="3" id="KW-0813">Transport</keyword>
<dbReference type="GO" id="GO:0022857">
    <property type="term" value="F:transmembrane transporter activity"/>
    <property type="evidence" value="ECO:0007669"/>
    <property type="project" value="InterPro"/>
</dbReference>
<evidence type="ECO:0000313" key="10">
    <source>
        <dbReference type="Proteomes" id="UP000264310"/>
    </source>
</evidence>
<dbReference type="GO" id="GO:0033214">
    <property type="term" value="P:siderophore-iron import into cell"/>
    <property type="evidence" value="ECO:0007669"/>
    <property type="project" value="TreeGrafter"/>
</dbReference>
<feature type="transmembrane region" description="Helical" evidence="8">
    <location>
        <begin position="270"/>
        <end position="291"/>
    </location>
</feature>
<feature type="transmembrane region" description="Helical" evidence="8">
    <location>
        <begin position="139"/>
        <end position="161"/>
    </location>
</feature>
<evidence type="ECO:0000256" key="7">
    <source>
        <dbReference type="ARBA" id="ARBA00023136"/>
    </source>
</evidence>
<proteinExistence type="inferred from homology"/>
<dbReference type="GO" id="GO:0005886">
    <property type="term" value="C:plasma membrane"/>
    <property type="evidence" value="ECO:0007669"/>
    <property type="project" value="UniProtKB-SubCell"/>
</dbReference>
<keyword evidence="6 8" id="KW-1133">Transmembrane helix</keyword>
<dbReference type="RefSeq" id="WP_116681381.1">
    <property type="nucleotide sequence ID" value="NZ_QURL01000001.1"/>
</dbReference>
<dbReference type="EMBL" id="QURL01000001">
    <property type="protein sequence ID" value="RFC66132.1"/>
    <property type="molecule type" value="Genomic_DNA"/>
</dbReference>
<dbReference type="Proteomes" id="UP000264310">
    <property type="component" value="Unassembled WGS sequence"/>
</dbReference>
<evidence type="ECO:0000256" key="6">
    <source>
        <dbReference type="ARBA" id="ARBA00022989"/>
    </source>
</evidence>
<comment type="similarity">
    <text evidence="2">Belongs to the binding-protein-dependent transport system permease family. FecCD subfamily.</text>
</comment>
<comment type="subcellular location">
    <subcellularLocation>
        <location evidence="1">Cell membrane</location>
        <topology evidence="1">Multi-pass membrane protein</topology>
    </subcellularLocation>
</comment>
<feature type="transmembrane region" description="Helical" evidence="8">
    <location>
        <begin position="239"/>
        <end position="258"/>
    </location>
</feature>
<evidence type="ECO:0000256" key="2">
    <source>
        <dbReference type="ARBA" id="ARBA00007935"/>
    </source>
</evidence>
<dbReference type="AlphaFoldDB" id="A0A371XAA6"/>
<keyword evidence="4" id="KW-1003">Cell membrane</keyword>
<evidence type="ECO:0000313" key="9">
    <source>
        <dbReference type="EMBL" id="RFC66132.1"/>
    </source>
</evidence>
<protein>
    <submittedName>
        <fullName evidence="9">ABC transporter permease</fullName>
    </submittedName>
</protein>
<keyword evidence="10" id="KW-1185">Reference proteome</keyword>
<dbReference type="OrthoDB" id="9811975at2"/>
<keyword evidence="7 8" id="KW-0472">Membrane</keyword>
<evidence type="ECO:0000256" key="4">
    <source>
        <dbReference type="ARBA" id="ARBA00022475"/>
    </source>
</evidence>
<feature type="transmembrane region" description="Helical" evidence="8">
    <location>
        <begin position="108"/>
        <end position="130"/>
    </location>
</feature>
<organism evidence="9 10">
    <name type="scientific">Fulvimarina endophytica</name>
    <dbReference type="NCBI Taxonomy" id="2293836"/>
    <lineage>
        <taxon>Bacteria</taxon>
        <taxon>Pseudomonadati</taxon>
        <taxon>Pseudomonadota</taxon>
        <taxon>Alphaproteobacteria</taxon>
        <taxon>Hyphomicrobiales</taxon>
        <taxon>Aurantimonadaceae</taxon>
        <taxon>Fulvimarina</taxon>
    </lineage>
</organism>
<dbReference type="CDD" id="cd06550">
    <property type="entry name" value="TM_ABC_iron-siderophores_like"/>
    <property type="match status" value="1"/>
</dbReference>
<evidence type="ECO:0000256" key="8">
    <source>
        <dbReference type="SAM" id="Phobius"/>
    </source>
</evidence>
<feature type="transmembrane region" description="Helical" evidence="8">
    <location>
        <begin position="84"/>
        <end position="102"/>
    </location>
</feature>
<comment type="caution">
    <text evidence="9">The sequence shown here is derived from an EMBL/GenBank/DDBJ whole genome shotgun (WGS) entry which is preliminary data.</text>
</comment>